<gene>
    <name evidence="2" type="ORF">GSI_02489</name>
</gene>
<proteinExistence type="predicted"/>
<evidence type="ECO:0000313" key="3">
    <source>
        <dbReference type="Proteomes" id="UP000230002"/>
    </source>
</evidence>
<feature type="compositionally biased region" description="Basic and acidic residues" evidence="1">
    <location>
        <begin position="1"/>
        <end position="19"/>
    </location>
</feature>
<keyword evidence="3" id="KW-1185">Reference proteome</keyword>
<dbReference type="AlphaFoldDB" id="A0A2G8SPQ9"/>
<evidence type="ECO:0000256" key="1">
    <source>
        <dbReference type="SAM" id="MobiDB-lite"/>
    </source>
</evidence>
<evidence type="ECO:0000313" key="2">
    <source>
        <dbReference type="EMBL" id="PIL35759.1"/>
    </source>
</evidence>
<reference evidence="2 3" key="1">
    <citation type="journal article" date="2015" name="Sci. Rep.">
        <title>Chromosome-level genome map provides insights into diverse defense mechanisms in the medicinal fungus Ganoderma sinense.</title>
        <authorList>
            <person name="Zhu Y."/>
            <person name="Xu J."/>
            <person name="Sun C."/>
            <person name="Zhou S."/>
            <person name="Xu H."/>
            <person name="Nelson D.R."/>
            <person name="Qian J."/>
            <person name="Song J."/>
            <person name="Luo H."/>
            <person name="Xiang L."/>
            <person name="Li Y."/>
            <person name="Xu Z."/>
            <person name="Ji A."/>
            <person name="Wang L."/>
            <person name="Lu S."/>
            <person name="Hayward A."/>
            <person name="Sun W."/>
            <person name="Li X."/>
            <person name="Schwartz D.C."/>
            <person name="Wang Y."/>
            <person name="Chen S."/>
        </authorList>
    </citation>
    <scope>NUCLEOTIDE SEQUENCE [LARGE SCALE GENOMIC DNA]</scope>
    <source>
        <strain evidence="2 3">ZZ0214-1</strain>
    </source>
</reference>
<organism evidence="2 3">
    <name type="scientific">Ganoderma sinense ZZ0214-1</name>
    <dbReference type="NCBI Taxonomy" id="1077348"/>
    <lineage>
        <taxon>Eukaryota</taxon>
        <taxon>Fungi</taxon>
        <taxon>Dikarya</taxon>
        <taxon>Basidiomycota</taxon>
        <taxon>Agaricomycotina</taxon>
        <taxon>Agaricomycetes</taxon>
        <taxon>Polyporales</taxon>
        <taxon>Polyporaceae</taxon>
        <taxon>Ganoderma</taxon>
    </lineage>
</organism>
<protein>
    <submittedName>
        <fullName evidence="2">Uncharacterized protein</fullName>
    </submittedName>
</protein>
<sequence>MSSRERVGFFRLSDRDEASPRGVRGRRPTGVNSTTESRERKRRTEDVSLTSLVLFRFGRVLSTGSALGDRARLRPASVVSDGTGSRDALALTTSTLSSSNNANARERVLSTSIVIPLLSEGGISASSFPTSPSASEDWVLCARDRMKGLHLSFSGRSFK</sequence>
<name>A0A2G8SPQ9_9APHY</name>
<accession>A0A2G8SPQ9</accession>
<comment type="caution">
    <text evidence="2">The sequence shown here is derived from an EMBL/GenBank/DDBJ whole genome shotgun (WGS) entry which is preliminary data.</text>
</comment>
<dbReference type="EMBL" id="AYKW01000003">
    <property type="protein sequence ID" value="PIL35759.1"/>
    <property type="molecule type" value="Genomic_DNA"/>
</dbReference>
<dbReference type="Proteomes" id="UP000230002">
    <property type="component" value="Unassembled WGS sequence"/>
</dbReference>
<feature type="region of interest" description="Disordered" evidence="1">
    <location>
        <begin position="1"/>
        <end position="43"/>
    </location>
</feature>